<evidence type="ECO:0008006" key="3">
    <source>
        <dbReference type="Google" id="ProtNLM"/>
    </source>
</evidence>
<dbReference type="EMBL" id="JAPFFF010000010">
    <property type="protein sequence ID" value="KAK8881362.1"/>
    <property type="molecule type" value="Genomic_DNA"/>
</dbReference>
<dbReference type="PANTHER" id="PTHR24159:SF5">
    <property type="entry name" value="ANK_REP_REGION DOMAIN-CONTAINING PROTEIN"/>
    <property type="match status" value="1"/>
</dbReference>
<gene>
    <name evidence="1" type="ORF">M9Y10_004098</name>
</gene>
<evidence type="ECO:0000313" key="1">
    <source>
        <dbReference type="EMBL" id="KAK8881362.1"/>
    </source>
</evidence>
<dbReference type="PANTHER" id="PTHR24159">
    <property type="match status" value="1"/>
</dbReference>
<dbReference type="Proteomes" id="UP001470230">
    <property type="component" value="Unassembled WGS sequence"/>
</dbReference>
<evidence type="ECO:0000313" key="2">
    <source>
        <dbReference type="Proteomes" id="UP001470230"/>
    </source>
</evidence>
<protein>
    <recommendedName>
        <fullName evidence="3">DUF3447 domain-containing protein</fullName>
    </recommendedName>
</protein>
<proteinExistence type="predicted"/>
<dbReference type="SUPFAM" id="SSF48403">
    <property type="entry name" value="Ankyrin repeat"/>
    <property type="match status" value="1"/>
</dbReference>
<name>A0ABR2JR31_9EUKA</name>
<accession>A0ABR2JR31</accession>
<organism evidence="1 2">
    <name type="scientific">Tritrichomonas musculus</name>
    <dbReference type="NCBI Taxonomy" id="1915356"/>
    <lineage>
        <taxon>Eukaryota</taxon>
        <taxon>Metamonada</taxon>
        <taxon>Parabasalia</taxon>
        <taxon>Tritrichomonadida</taxon>
        <taxon>Tritrichomonadidae</taxon>
        <taxon>Tritrichomonas</taxon>
    </lineage>
</organism>
<keyword evidence="2" id="KW-1185">Reference proteome</keyword>
<sequence>MEIYIEYKKKLYNTILEFLEESAEVSQPSFSQFCENMKNFCFKGNREEMRQFLLTIKRISDHHRRDVNFIQRIEKILQHYKEQIKQTLSNEEIFHIFESNKLIVLFLFKNDIITISEDIYEQIVSKIETNGNRYCHFFYPELKAYKGEEEMKSIKEELLAHDPTIFDEFERKRQEGQNDSYICSQIRKDSVEEFISYINRHNISVSSEIKPSIFETNSFLIENKNTSLIEYSAFFGSIQIFQYLLMNNVELTPSLWLYSIHSRNVELFHLLESNKIDPPNYIEEENSYLRCLIESIKCHHDDFSEYIENNLIQEQEIESTQTKEEILSNCIKYHNHSNFQADTIKEHGFFYLYFYNYKELFELLLKEKEREIEKKIILISIYFNEKMILTAKIE</sequence>
<reference evidence="1 2" key="1">
    <citation type="submission" date="2024-04" db="EMBL/GenBank/DDBJ databases">
        <title>Tritrichomonas musculus Genome.</title>
        <authorList>
            <person name="Alves-Ferreira E."/>
            <person name="Grigg M."/>
            <person name="Lorenzi H."/>
            <person name="Galac M."/>
        </authorList>
    </citation>
    <scope>NUCLEOTIDE SEQUENCE [LARGE SCALE GENOMIC DNA]</scope>
    <source>
        <strain evidence="1 2">EAF2021</strain>
    </source>
</reference>
<dbReference type="InterPro" id="IPR036770">
    <property type="entry name" value="Ankyrin_rpt-contain_sf"/>
</dbReference>
<comment type="caution">
    <text evidence="1">The sequence shown here is derived from an EMBL/GenBank/DDBJ whole genome shotgun (WGS) entry which is preliminary data.</text>
</comment>